<proteinExistence type="predicted"/>
<dbReference type="EMBL" id="UFVD01000001">
    <property type="protein sequence ID" value="SUX09470.1"/>
    <property type="molecule type" value="Genomic_DNA"/>
</dbReference>
<evidence type="ECO:0000313" key="2">
    <source>
        <dbReference type="Proteomes" id="UP000254920"/>
    </source>
</evidence>
<keyword evidence="2" id="KW-1185">Reference proteome</keyword>
<evidence type="ECO:0000313" key="1">
    <source>
        <dbReference type="EMBL" id="SUX09470.1"/>
    </source>
</evidence>
<dbReference type="GeneID" id="93090508"/>
<dbReference type="AlphaFoldDB" id="A0A381DGU5"/>
<dbReference type="RefSeq" id="WP_089182344.1">
    <property type="nucleotide sequence ID" value="NZ_CP043427.1"/>
</dbReference>
<dbReference type="OrthoDB" id="5343740at2"/>
<sequence length="163" mass="19481">MFSKIKTFILKNVFLVSKKPVLFLDLLEANSLYNENMLIDPSKLNFRFKYTSLYGLFALFTIFVLLFVTLLMHKFFTTLNFHLLIIIVVISTIGMVFCFDVFKIWARKNISLVLIKKAWENHFPFFPYEKYSKKVEEIYNNALKEEIQRRDMQKYVMSKISKS</sequence>
<protein>
    <submittedName>
        <fullName evidence="1">Membrane protein</fullName>
    </submittedName>
</protein>
<reference evidence="1 2" key="1">
    <citation type="submission" date="2018-06" db="EMBL/GenBank/DDBJ databases">
        <authorList>
            <consortium name="Pathogen Informatics"/>
            <person name="Doyle S."/>
        </authorList>
    </citation>
    <scope>NUCLEOTIDE SEQUENCE [LARGE SCALE GENOMIC DNA]</scope>
    <source>
        <strain evidence="1 2">NCTC12475</strain>
    </source>
</reference>
<name>A0A381DGU5_9BACT</name>
<dbReference type="Proteomes" id="UP000254920">
    <property type="component" value="Unassembled WGS sequence"/>
</dbReference>
<accession>A0A381DGU5</accession>
<organism evidence="1 2">
    <name type="scientific">Campylobacter sputorum subsp. sputorum</name>
    <dbReference type="NCBI Taxonomy" id="32024"/>
    <lineage>
        <taxon>Bacteria</taxon>
        <taxon>Pseudomonadati</taxon>
        <taxon>Campylobacterota</taxon>
        <taxon>Epsilonproteobacteria</taxon>
        <taxon>Campylobacterales</taxon>
        <taxon>Campylobacteraceae</taxon>
        <taxon>Campylobacter</taxon>
    </lineage>
</organism>
<gene>
    <name evidence="1" type="ORF">NCTC12475_00053</name>
</gene>